<organism evidence="2 3">
    <name type="scientific">Oncorhynchus mykiss</name>
    <name type="common">Rainbow trout</name>
    <name type="synonym">Salmo gairdneri</name>
    <dbReference type="NCBI Taxonomy" id="8022"/>
    <lineage>
        <taxon>Eukaryota</taxon>
        <taxon>Metazoa</taxon>
        <taxon>Chordata</taxon>
        <taxon>Craniata</taxon>
        <taxon>Vertebrata</taxon>
        <taxon>Euteleostomi</taxon>
        <taxon>Actinopterygii</taxon>
        <taxon>Neopterygii</taxon>
        <taxon>Teleostei</taxon>
        <taxon>Protacanthopterygii</taxon>
        <taxon>Salmoniformes</taxon>
        <taxon>Salmonidae</taxon>
        <taxon>Salmoninae</taxon>
        <taxon>Oncorhynchus</taxon>
    </lineage>
</organism>
<feature type="region of interest" description="Disordered" evidence="1">
    <location>
        <begin position="131"/>
        <end position="163"/>
    </location>
</feature>
<proteinExistence type="predicted"/>
<evidence type="ECO:0000256" key="1">
    <source>
        <dbReference type="SAM" id="MobiDB-lite"/>
    </source>
</evidence>
<dbReference type="PaxDb" id="8022-A0A060Y621"/>
<reference evidence="2" key="2">
    <citation type="submission" date="2014-03" db="EMBL/GenBank/DDBJ databases">
        <authorList>
            <person name="Genoscope - CEA"/>
        </authorList>
    </citation>
    <scope>NUCLEOTIDE SEQUENCE</scope>
</reference>
<protein>
    <submittedName>
        <fullName evidence="2">Uncharacterized protein</fullName>
    </submittedName>
</protein>
<feature type="compositionally biased region" description="Polar residues" evidence="1">
    <location>
        <begin position="13"/>
        <end position="23"/>
    </location>
</feature>
<sequence>MCSVCVVPGSYSEDGTSVTQRGQSEGGGPSPYPNTRDTDRGIPLVTTAPPLNVPNHHTLYKGFLLQESLQGQRHFFEDSGGVDTHPTMPPSGPHFARDPSSTHTVPHKEELAFSNVASTTTIVATATSPLATQGSSVPGGRVSVTQRGALTNSRGRRTEEEADAMDTLTTPVMHTSALPPHSNTHNLSAPMGDRHSEVPSPSTMTPPVLTTLVEKDKGKSAEHNMSHASDGVAMDTSAVSGDVDDETTTTTITTTTIITTSLPNPGNVTQPGYVATHF</sequence>
<dbReference type="EMBL" id="FR907726">
    <property type="protein sequence ID" value="CDQ87181.1"/>
    <property type="molecule type" value="Genomic_DNA"/>
</dbReference>
<accession>A0A060Y621</accession>
<evidence type="ECO:0000313" key="3">
    <source>
        <dbReference type="Proteomes" id="UP000193380"/>
    </source>
</evidence>
<feature type="region of interest" description="Disordered" evidence="1">
    <location>
        <begin position="7"/>
        <end position="41"/>
    </location>
</feature>
<dbReference type="AlphaFoldDB" id="A0A060Y621"/>
<dbReference type="STRING" id="8022.A0A060Y621"/>
<feature type="compositionally biased region" description="Polar residues" evidence="1">
    <location>
        <begin position="143"/>
        <end position="153"/>
    </location>
</feature>
<name>A0A060Y621_ONCMY</name>
<feature type="region of interest" description="Disordered" evidence="1">
    <location>
        <begin position="81"/>
        <end position="105"/>
    </location>
</feature>
<gene>
    <name evidence="2" type="ORF">GSONMT00059115001</name>
</gene>
<reference evidence="2" key="1">
    <citation type="journal article" date="2014" name="Nat. Commun.">
        <title>The rainbow trout genome provides novel insights into evolution after whole-genome duplication in vertebrates.</title>
        <authorList>
            <person name="Berthelot C."/>
            <person name="Brunet F."/>
            <person name="Chalopin D."/>
            <person name="Juanchich A."/>
            <person name="Bernard M."/>
            <person name="Noel B."/>
            <person name="Bento P."/>
            <person name="Da Silva C."/>
            <person name="Labadie K."/>
            <person name="Alberti A."/>
            <person name="Aury J.M."/>
            <person name="Louis A."/>
            <person name="Dehais P."/>
            <person name="Bardou P."/>
            <person name="Montfort J."/>
            <person name="Klopp C."/>
            <person name="Cabau C."/>
            <person name="Gaspin C."/>
            <person name="Thorgaard G.H."/>
            <person name="Boussaha M."/>
            <person name="Quillet E."/>
            <person name="Guyomard R."/>
            <person name="Galiana D."/>
            <person name="Bobe J."/>
            <person name="Volff J.N."/>
            <person name="Genet C."/>
            <person name="Wincker P."/>
            <person name="Jaillon O."/>
            <person name="Roest Crollius H."/>
            <person name="Guiguen Y."/>
        </authorList>
    </citation>
    <scope>NUCLEOTIDE SEQUENCE [LARGE SCALE GENOMIC DNA]</scope>
</reference>
<dbReference type="Proteomes" id="UP000193380">
    <property type="component" value="Unassembled WGS sequence"/>
</dbReference>
<evidence type="ECO:0000313" key="2">
    <source>
        <dbReference type="EMBL" id="CDQ87181.1"/>
    </source>
</evidence>